<evidence type="ECO:0000259" key="17">
    <source>
        <dbReference type="SMART" id="SM00382"/>
    </source>
</evidence>
<comment type="subunit">
    <text evidence="14">Homohexamer.</text>
</comment>
<feature type="transmembrane region" description="Helical" evidence="14">
    <location>
        <begin position="12"/>
        <end position="30"/>
    </location>
</feature>
<dbReference type="FunFam" id="3.40.50.300:FF:000001">
    <property type="entry name" value="ATP-dependent zinc metalloprotease FtsH"/>
    <property type="match status" value="1"/>
</dbReference>
<keyword evidence="14" id="KW-1003">Cell membrane</keyword>
<dbReference type="InterPro" id="IPR041569">
    <property type="entry name" value="AAA_lid_3"/>
</dbReference>
<dbReference type="GO" id="GO:0005524">
    <property type="term" value="F:ATP binding"/>
    <property type="evidence" value="ECO:0007669"/>
    <property type="project" value="UniProtKB-UniRule"/>
</dbReference>
<reference evidence="18 19" key="1">
    <citation type="journal article" date="2016" name="Nat. Commun.">
        <title>Thousands of microbial genomes shed light on interconnected biogeochemical processes in an aquifer system.</title>
        <authorList>
            <person name="Anantharaman K."/>
            <person name="Brown C.T."/>
            <person name="Hug L.A."/>
            <person name="Sharon I."/>
            <person name="Castelle C.J."/>
            <person name="Probst A.J."/>
            <person name="Thomas B.C."/>
            <person name="Singh A."/>
            <person name="Wilkins M.J."/>
            <person name="Karaoz U."/>
            <person name="Brodie E.L."/>
            <person name="Williams K.H."/>
            <person name="Hubbard S.S."/>
            <person name="Banfield J.F."/>
        </authorList>
    </citation>
    <scope>NUCLEOTIDE SEQUENCE [LARGE SCALE GENOMIC DNA]</scope>
</reference>
<dbReference type="Gene3D" id="1.10.8.60">
    <property type="match status" value="1"/>
</dbReference>
<comment type="similarity">
    <text evidence="2 14">In the C-terminal section; belongs to the peptidase M41 family.</text>
</comment>
<dbReference type="SUPFAM" id="SSF140990">
    <property type="entry name" value="FtsH protease domain-like"/>
    <property type="match status" value="1"/>
</dbReference>
<dbReference type="HAMAP" id="MF_01458">
    <property type="entry name" value="FtsH"/>
    <property type="match status" value="1"/>
</dbReference>
<dbReference type="EMBL" id="MHSW01000029">
    <property type="protein sequence ID" value="OHA50755.1"/>
    <property type="molecule type" value="Genomic_DNA"/>
</dbReference>
<accession>A0A1G2PQZ0</accession>
<dbReference type="Pfam" id="PF00004">
    <property type="entry name" value="AAA"/>
    <property type="match status" value="1"/>
</dbReference>
<dbReference type="GO" id="GO:0016887">
    <property type="term" value="F:ATP hydrolysis activity"/>
    <property type="evidence" value="ECO:0007669"/>
    <property type="project" value="UniProtKB-UniRule"/>
</dbReference>
<feature type="binding site" evidence="14">
    <location>
        <position position="488"/>
    </location>
    <ligand>
        <name>Zn(2+)</name>
        <dbReference type="ChEBI" id="CHEBI:29105"/>
        <note>catalytic</note>
    </ligand>
</feature>
<evidence type="ECO:0000256" key="10">
    <source>
        <dbReference type="ARBA" id="ARBA00022989"/>
    </source>
</evidence>
<keyword evidence="6 14" id="KW-0547">Nucleotide-binding</keyword>
<dbReference type="GO" id="GO:0005886">
    <property type="term" value="C:plasma membrane"/>
    <property type="evidence" value="ECO:0007669"/>
    <property type="project" value="UniProtKB-SubCell"/>
</dbReference>
<organism evidence="18 19">
    <name type="scientific">Candidatus Terrybacteria bacterium RIFCSPLOWO2_01_FULL_40_23</name>
    <dbReference type="NCBI Taxonomy" id="1802366"/>
    <lineage>
        <taxon>Bacteria</taxon>
        <taxon>Candidatus Terryibacteriota</taxon>
    </lineage>
</organism>
<comment type="function">
    <text evidence="14">Acts as a processive, ATP-dependent zinc metallopeptidase for both cytoplasmic and membrane proteins. Plays a role in the quality control of integral membrane proteins.</text>
</comment>
<proteinExistence type="inferred from homology"/>
<sequence length="691" mass="75889">MKHPNIPKDLVVILLVTFAVIFSFFILRALTPGTSSSYQLTPKTESYPTAQPTFDSYATPVPCSGRNCPPSTEPLTKLYDQIRNGEVKKVVVRGATLTVTLKNDIQESVYIPKNTDLKVDLLPLEGIVITDANRFEYEIIKEEEKVPPSPQPGNPISSLLMFGLLLGGIFLILRFVGRLRSNPPTNNGRKFEDKNRNQTGHQSSSDNPGALRVSIEQVTFEDVAGVDEAKVELEEVVDFLKNPEKFTSLGARMPRGVLLIGPPGTGKTLLARAVAGTARVPFFSANGSDFVEMFVGVGSSRIRKLFETARANSPCVVFIDEIDAVGRKRGSQTMGGGGDEYAQTLNALLHEMDGFDIRNGVMIIGATNRPDVLDPSLLRPGRFDRQVMVDIPDRKGRVAILKVHVKGKKLAKAVKLYDIAKRTPGFSGADLANVLNEAAIFASRRNGNEILSKDIDDAIDRIVAGPEKKTRLLTESEKELIAWHECGHAVARFFASRGYAIPDKISIVARGRALGLTWYTPDRDILLQSKSDLLVELASDYGGFVAEDILLKGDITTGPSSDLKQATRLARRMVTDFAMGDDLPTRTYDIEENNLIRSFSQETQDKIDNNIAIIINQAKDTARHAIEDNMVGFEGLVAEVIRAETLEGEALIKEFIKNFAGTEAVKNTEARLLQKSETVDDDKEETSALPT</sequence>
<feature type="active site" evidence="14">
    <location>
        <position position="485"/>
    </location>
</feature>
<evidence type="ECO:0000256" key="13">
    <source>
        <dbReference type="ARBA" id="ARBA00061570"/>
    </source>
</evidence>
<dbReference type="InterPro" id="IPR000642">
    <property type="entry name" value="Peptidase_M41"/>
</dbReference>
<protein>
    <recommendedName>
        <fullName evidence="14">ATP-dependent zinc metalloprotease FtsH</fullName>
        <ecNumber evidence="14">3.4.24.-</ecNumber>
    </recommendedName>
</protein>
<keyword evidence="8 14" id="KW-0862">Zinc</keyword>
<evidence type="ECO:0000256" key="6">
    <source>
        <dbReference type="ARBA" id="ARBA00022741"/>
    </source>
</evidence>
<comment type="cofactor">
    <cofactor evidence="14">
        <name>Zn(2+)</name>
        <dbReference type="ChEBI" id="CHEBI:29105"/>
    </cofactor>
    <text evidence="14">Binds 1 zinc ion per subunit.</text>
</comment>
<dbReference type="GO" id="GO:0006508">
    <property type="term" value="P:proteolysis"/>
    <property type="evidence" value="ECO:0007669"/>
    <property type="project" value="UniProtKB-KW"/>
</dbReference>
<dbReference type="SMART" id="SM00382">
    <property type="entry name" value="AAA"/>
    <property type="match status" value="1"/>
</dbReference>
<evidence type="ECO:0000256" key="9">
    <source>
        <dbReference type="ARBA" id="ARBA00022840"/>
    </source>
</evidence>
<keyword evidence="10 14" id="KW-1133">Transmembrane helix</keyword>
<dbReference type="InterPro" id="IPR003959">
    <property type="entry name" value="ATPase_AAA_core"/>
</dbReference>
<keyword evidence="9 14" id="KW-0067">ATP-binding</keyword>
<dbReference type="GO" id="GO:0008270">
    <property type="term" value="F:zinc ion binding"/>
    <property type="evidence" value="ECO:0007669"/>
    <property type="project" value="UniProtKB-UniRule"/>
</dbReference>
<dbReference type="GO" id="GO:0004222">
    <property type="term" value="F:metalloendopeptidase activity"/>
    <property type="evidence" value="ECO:0007669"/>
    <property type="project" value="InterPro"/>
</dbReference>
<comment type="caution">
    <text evidence="18">The sequence shown here is derived from an EMBL/GenBank/DDBJ whole genome shotgun (WGS) entry which is preliminary data.</text>
</comment>
<dbReference type="GO" id="GO:0030163">
    <property type="term" value="P:protein catabolic process"/>
    <property type="evidence" value="ECO:0007669"/>
    <property type="project" value="UniProtKB-UniRule"/>
</dbReference>
<feature type="compositionally biased region" description="Polar residues" evidence="16">
    <location>
        <begin position="197"/>
        <end position="207"/>
    </location>
</feature>
<keyword evidence="7 14" id="KW-0378">Hydrolase</keyword>
<comment type="similarity">
    <text evidence="13 14">In the central section; belongs to the AAA ATPase family.</text>
</comment>
<comment type="subcellular location">
    <subcellularLocation>
        <location evidence="14">Cell membrane</location>
        <topology evidence="14">Multi-pass membrane protein</topology>
        <orientation evidence="14">Cytoplasmic side</orientation>
    </subcellularLocation>
    <subcellularLocation>
        <location evidence="1">Membrane</location>
    </subcellularLocation>
</comment>
<dbReference type="PANTHER" id="PTHR23076:SF113">
    <property type="entry name" value="ATP-DEPENDENT ZINC METALLOPROTEASE FTSH 1, CHLOROPLASTIC-RELATED"/>
    <property type="match status" value="1"/>
</dbReference>
<dbReference type="Pfam" id="PF17862">
    <property type="entry name" value="AAA_lid_3"/>
    <property type="match status" value="1"/>
</dbReference>
<evidence type="ECO:0000256" key="14">
    <source>
        <dbReference type="HAMAP-Rule" id="MF_01458"/>
    </source>
</evidence>
<evidence type="ECO:0000313" key="18">
    <source>
        <dbReference type="EMBL" id="OHA50755.1"/>
    </source>
</evidence>
<evidence type="ECO:0000256" key="7">
    <source>
        <dbReference type="ARBA" id="ARBA00022801"/>
    </source>
</evidence>
<evidence type="ECO:0000256" key="3">
    <source>
        <dbReference type="ARBA" id="ARBA00022670"/>
    </source>
</evidence>
<dbReference type="InterPro" id="IPR003960">
    <property type="entry name" value="ATPase_AAA_CS"/>
</dbReference>
<dbReference type="InterPro" id="IPR037219">
    <property type="entry name" value="Peptidase_M41-like"/>
</dbReference>
<dbReference type="PANTHER" id="PTHR23076">
    <property type="entry name" value="METALLOPROTEASE M41 FTSH"/>
    <property type="match status" value="1"/>
</dbReference>
<evidence type="ECO:0000256" key="2">
    <source>
        <dbReference type="ARBA" id="ARBA00010044"/>
    </source>
</evidence>
<dbReference type="CDD" id="cd19501">
    <property type="entry name" value="RecA-like_FtsH"/>
    <property type="match status" value="1"/>
</dbReference>
<keyword evidence="3 14" id="KW-0645">Protease</keyword>
<evidence type="ECO:0000256" key="11">
    <source>
        <dbReference type="ARBA" id="ARBA00023049"/>
    </source>
</evidence>
<evidence type="ECO:0000256" key="4">
    <source>
        <dbReference type="ARBA" id="ARBA00022692"/>
    </source>
</evidence>
<dbReference type="Pfam" id="PF01434">
    <property type="entry name" value="Peptidase_M41"/>
    <property type="match status" value="1"/>
</dbReference>
<feature type="binding site" evidence="14">
    <location>
        <position position="484"/>
    </location>
    <ligand>
        <name>Zn(2+)</name>
        <dbReference type="ChEBI" id="CHEBI:29105"/>
        <note>catalytic</note>
    </ligand>
</feature>
<dbReference type="Gene3D" id="1.20.58.760">
    <property type="entry name" value="Peptidase M41"/>
    <property type="match status" value="1"/>
</dbReference>
<evidence type="ECO:0000256" key="1">
    <source>
        <dbReference type="ARBA" id="ARBA00004370"/>
    </source>
</evidence>
<keyword evidence="12 14" id="KW-0472">Membrane</keyword>
<name>A0A1G2PQZ0_9BACT</name>
<keyword evidence="5 14" id="KW-0479">Metal-binding</keyword>
<dbReference type="AlphaFoldDB" id="A0A1G2PQZ0"/>
<dbReference type="Gene3D" id="3.40.50.300">
    <property type="entry name" value="P-loop containing nucleotide triphosphate hydrolases"/>
    <property type="match status" value="1"/>
</dbReference>
<keyword evidence="4 14" id="KW-0812">Transmembrane</keyword>
<dbReference type="FunFam" id="1.10.8.60:FF:000001">
    <property type="entry name" value="ATP-dependent zinc metalloprotease FtsH"/>
    <property type="match status" value="1"/>
</dbReference>
<feature type="binding site" evidence="14">
    <location>
        <position position="562"/>
    </location>
    <ligand>
        <name>Zn(2+)</name>
        <dbReference type="ChEBI" id="CHEBI:29105"/>
        <note>catalytic</note>
    </ligand>
</feature>
<dbReference type="InterPro" id="IPR027417">
    <property type="entry name" value="P-loop_NTPase"/>
</dbReference>
<dbReference type="Proteomes" id="UP000176951">
    <property type="component" value="Unassembled WGS sequence"/>
</dbReference>
<feature type="transmembrane region" description="Helical" evidence="14">
    <location>
        <begin position="156"/>
        <end position="176"/>
    </location>
</feature>
<feature type="region of interest" description="Disordered" evidence="16">
    <location>
        <begin position="183"/>
        <end position="209"/>
    </location>
</feature>
<dbReference type="InterPro" id="IPR005936">
    <property type="entry name" value="FtsH"/>
</dbReference>
<dbReference type="GO" id="GO:0004176">
    <property type="term" value="F:ATP-dependent peptidase activity"/>
    <property type="evidence" value="ECO:0007669"/>
    <property type="project" value="InterPro"/>
</dbReference>
<dbReference type="EC" id="3.4.24.-" evidence="14"/>
<dbReference type="NCBIfam" id="TIGR01241">
    <property type="entry name" value="FtsH_fam"/>
    <property type="match status" value="1"/>
</dbReference>
<gene>
    <name evidence="14" type="primary">ftsH</name>
    <name evidence="18" type="ORF">A3A97_01535</name>
</gene>
<evidence type="ECO:0000256" key="5">
    <source>
        <dbReference type="ARBA" id="ARBA00022723"/>
    </source>
</evidence>
<feature type="binding site" evidence="14">
    <location>
        <begin position="261"/>
        <end position="268"/>
    </location>
    <ligand>
        <name>ATP</name>
        <dbReference type="ChEBI" id="CHEBI:30616"/>
    </ligand>
</feature>
<dbReference type="PROSITE" id="PS00674">
    <property type="entry name" value="AAA"/>
    <property type="match status" value="1"/>
</dbReference>
<dbReference type="InterPro" id="IPR003593">
    <property type="entry name" value="AAA+_ATPase"/>
</dbReference>
<keyword evidence="11 14" id="KW-0482">Metalloprotease</keyword>
<comment type="similarity">
    <text evidence="15">Belongs to the AAA ATPase family.</text>
</comment>
<evidence type="ECO:0000256" key="15">
    <source>
        <dbReference type="RuleBase" id="RU003651"/>
    </source>
</evidence>
<evidence type="ECO:0000256" key="12">
    <source>
        <dbReference type="ARBA" id="ARBA00023136"/>
    </source>
</evidence>
<evidence type="ECO:0000313" key="19">
    <source>
        <dbReference type="Proteomes" id="UP000176951"/>
    </source>
</evidence>
<evidence type="ECO:0000256" key="16">
    <source>
        <dbReference type="SAM" id="MobiDB-lite"/>
    </source>
</evidence>
<feature type="domain" description="AAA+ ATPase" evidence="17">
    <location>
        <begin position="253"/>
        <end position="393"/>
    </location>
</feature>
<evidence type="ECO:0000256" key="8">
    <source>
        <dbReference type="ARBA" id="ARBA00022833"/>
    </source>
</evidence>
<dbReference type="SUPFAM" id="SSF52540">
    <property type="entry name" value="P-loop containing nucleoside triphosphate hydrolases"/>
    <property type="match status" value="1"/>
</dbReference>